<evidence type="ECO:0000313" key="3">
    <source>
        <dbReference type="Proteomes" id="UP001341840"/>
    </source>
</evidence>
<evidence type="ECO:0000313" key="2">
    <source>
        <dbReference type="EMBL" id="MED6177276.1"/>
    </source>
</evidence>
<protein>
    <submittedName>
        <fullName evidence="2">Uncharacterized protein</fullName>
    </submittedName>
</protein>
<keyword evidence="3" id="KW-1185">Reference proteome</keyword>
<dbReference type="EMBL" id="JASCZI010153343">
    <property type="protein sequence ID" value="MED6177276.1"/>
    <property type="molecule type" value="Genomic_DNA"/>
</dbReference>
<evidence type="ECO:0000256" key="1">
    <source>
        <dbReference type="SAM" id="MobiDB-lite"/>
    </source>
</evidence>
<feature type="compositionally biased region" description="Basic residues" evidence="1">
    <location>
        <begin position="98"/>
        <end position="108"/>
    </location>
</feature>
<feature type="compositionally biased region" description="Basic and acidic residues" evidence="1">
    <location>
        <begin position="81"/>
        <end position="97"/>
    </location>
</feature>
<reference evidence="2 3" key="1">
    <citation type="journal article" date="2023" name="Plants (Basel)">
        <title>Bridging the Gap: Combining Genomics and Transcriptomics Approaches to Understand Stylosanthes scabra, an Orphan Legume from the Brazilian Caatinga.</title>
        <authorList>
            <person name="Ferreira-Neto J.R.C."/>
            <person name="da Silva M.D."/>
            <person name="Binneck E."/>
            <person name="de Melo N.F."/>
            <person name="da Silva R.H."/>
            <person name="de Melo A.L.T.M."/>
            <person name="Pandolfi V."/>
            <person name="Bustamante F.O."/>
            <person name="Brasileiro-Vidal A.C."/>
            <person name="Benko-Iseppon A.M."/>
        </authorList>
    </citation>
    <scope>NUCLEOTIDE SEQUENCE [LARGE SCALE GENOMIC DNA]</scope>
    <source>
        <tissue evidence="2">Leaves</tissue>
    </source>
</reference>
<organism evidence="2 3">
    <name type="scientific">Stylosanthes scabra</name>
    <dbReference type="NCBI Taxonomy" id="79078"/>
    <lineage>
        <taxon>Eukaryota</taxon>
        <taxon>Viridiplantae</taxon>
        <taxon>Streptophyta</taxon>
        <taxon>Embryophyta</taxon>
        <taxon>Tracheophyta</taxon>
        <taxon>Spermatophyta</taxon>
        <taxon>Magnoliopsida</taxon>
        <taxon>eudicotyledons</taxon>
        <taxon>Gunneridae</taxon>
        <taxon>Pentapetalae</taxon>
        <taxon>rosids</taxon>
        <taxon>fabids</taxon>
        <taxon>Fabales</taxon>
        <taxon>Fabaceae</taxon>
        <taxon>Papilionoideae</taxon>
        <taxon>50 kb inversion clade</taxon>
        <taxon>dalbergioids sensu lato</taxon>
        <taxon>Dalbergieae</taxon>
        <taxon>Pterocarpus clade</taxon>
        <taxon>Stylosanthes</taxon>
    </lineage>
</organism>
<proteinExistence type="predicted"/>
<sequence>MNENLLFPYQATELTMREMQQRGIPVTMENLRIQKNREEEMRMERQRYQKILDEAATQRAKEFSKGKARRTQDDSDEDEDKKERLRKVLEAKGSQEKAKKHQTGHRAVARSYRATSRVNGSVSGCILPIPVRPYGLIA</sequence>
<name>A0ABU6VVV6_9FABA</name>
<gene>
    <name evidence="2" type="ORF">PIB30_096629</name>
</gene>
<feature type="region of interest" description="Disordered" evidence="1">
    <location>
        <begin position="51"/>
        <end position="111"/>
    </location>
</feature>
<comment type="caution">
    <text evidence="2">The sequence shown here is derived from an EMBL/GenBank/DDBJ whole genome shotgun (WGS) entry which is preliminary data.</text>
</comment>
<dbReference type="Proteomes" id="UP001341840">
    <property type="component" value="Unassembled WGS sequence"/>
</dbReference>
<feature type="compositionally biased region" description="Basic and acidic residues" evidence="1">
    <location>
        <begin position="59"/>
        <end position="73"/>
    </location>
</feature>
<accession>A0ABU6VVV6</accession>